<feature type="signal peptide" evidence="1">
    <location>
        <begin position="1"/>
        <end position="20"/>
    </location>
</feature>
<proteinExistence type="predicted"/>
<dbReference type="EMBL" id="PIPY01000011">
    <property type="protein sequence ID" value="RUO58620.1"/>
    <property type="molecule type" value="Genomic_DNA"/>
</dbReference>
<dbReference type="Proteomes" id="UP000288259">
    <property type="component" value="Unassembled WGS sequence"/>
</dbReference>
<protein>
    <submittedName>
        <fullName evidence="3">Serine hydrolase</fullName>
    </submittedName>
</protein>
<dbReference type="PANTHER" id="PTHR46825:SF9">
    <property type="entry name" value="BETA-LACTAMASE-RELATED DOMAIN-CONTAINING PROTEIN"/>
    <property type="match status" value="1"/>
</dbReference>
<evidence type="ECO:0000259" key="2">
    <source>
        <dbReference type="Pfam" id="PF00144"/>
    </source>
</evidence>
<dbReference type="InterPro" id="IPR050491">
    <property type="entry name" value="AmpC-like"/>
</dbReference>
<dbReference type="RefSeq" id="WP_126755277.1">
    <property type="nucleotide sequence ID" value="NZ_PIPY01000011.1"/>
</dbReference>
<gene>
    <name evidence="3" type="ORF">CWI71_10805</name>
</gene>
<evidence type="ECO:0000313" key="3">
    <source>
        <dbReference type="EMBL" id="RUO58620.1"/>
    </source>
</evidence>
<dbReference type="Gene3D" id="3.40.710.10">
    <property type="entry name" value="DD-peptidase/beta-lactamase superfamily"/>
    <property type="match status" value="1"/>
</dbReference>
<evidence type="ECO:0000313" key="4">
    <source>
        <dbReference type="Proteomes" id="UP000288259"/>
    </source>
</evidence>
<reference evidence="4" key="1">
    <citation type="journal article" date="2018" name="Front. Microbiol.">
        <title>Genome-Based Analysis Reveals the Taxonomy and Diversity of the Family Idiomarinaceae.</title>
        <authorList>
            <person name="Liu Y."/>
            <person name="Lai Q."/>
            <person name="Shao Z."/>
        </authorList>
    </citation>
    <scope>NUCLEOTIDE SEQUENCE [LARGE SCALE GENOMIC DNA]</scope>
    <source>
        <strain evidence="4">CVS-6</strain>
    </source>
</reference>
<name>A0A432YC97_9GAMM</name>
<feature type="chain" id="PRO_5019359486" evidence="1">
    <location>
        <begin position="21"/>
        <end position="429"/>
    </location>
</feature>
<keyword evidence="3" id="KW-0378">Hydrolase</keyword>
<dbReference type="InterPro" id="IPR001466">
    <property type="entry name" value="Beta-lactam-related"/>
</dbReference>
<dbReference type="OrthoDB" id="5638366at2"/>
<dbReference type="Pfam" id="PF00144">
    <property type="entry name" value="Beta-lactamase"/>
    <property type="match status" value="1"/>
</dbReference>
<dbReference type="GO" id="GO:0016787">
    <property type="term" value="F:hydrolase activity"/>
    <property type="evidence" value="ECO:0007669"/>
    <property type="project" value="UniProtKB-KW"/>
</dbReference>
<keyword evidence="1" id="KW-0732">Signal</keyword>
<comment type="caution">
    <text evidence="3">The sequence shown here is derived from an EMBL/GenBank/DDBJ whole genome shotgun (WGS) entry which is preliminary data.</text>
</comment>
<evidence type="ECO:0000256" key="1">
    <source>
        <dbReference type="SAM" id="SignalP"/>
    </source>
</evidence>
<sequence length="429" mass="48535">MKNVILALLTLLLASGTALAQSKAEKIDALMNAAHARGIFNGNVLVAEKGEIVYQNAVGFADGGQKQMLEMDLRFNIGSIAKEFDGVALMMLKEQGKLSLDDKVSDYFPELPLWSGRVSIRNLMQYTSGLPAPSYPSEPLDDDVWQFLRALEQLEFEPGTAYGYNNHNVFLRKRIVEKVSGMSFNAFVEQHMLRPLGMDSAAIDLAADAEKFAKAFNNRFIEDDYAPYMSGWVQLTAQDLYHWVEGLHTYKLISKDSLYELFAGYDGNQSPLGHSLFDGDTLVYHYHHGSNYNFESSLYHNPGEQFTVLLLTNNKNFNVGDLTNTIDAILRGNEYTVPLASIYMNLRTRIVYDGYDHAMQWYADISQNEREIYDFSEEVDELSKTADYLADAQRGRVAEALKLYEYIVQQFPASETAHAKQQIEALRHL</sequence>
<dbReference type="InterPro" id="IPR012338">
    <property type="entry name" value="Beta-lactam/transpept-like"/>
</dbReference>
<feature type="domain" description="Beta-lactamase-related" evidence="2">
    <location>
        <begin position="27"/>
        <end position="321"/>
    </location>
</feature>
<accession>A0A432YC97</accession>
<dbReference type="SUPFAM" id="SSF56601">
    <property type="entry name" value="beta-lactamase/transpeptidase-like"/>
    <property type="match status" value="1"/>
</dbReference>
<dbReference type="AlphaFoldDB" id="A0A432YC97"/>
<dbReference type="PANTHER" id="PTHR46825">
    <property type="entry name" value="D-ALANYL-D-ALANINE-CARBOXYPEPTIDASE/ENDOPEPTIDASE AMPH"/>
    <property type="match status" value="1"/>
</dbReference>
<keyword evidence="4" id="KW-1185">Reference proteome</keyword>
<organism evidence="3 4">
    <name type="scientific">Pseudidiomarina insulisalsae</name>
    <dbReference type="NCBI Taxonomy" id="575789"/>
    <lineage>
        <taxon>Bacteria</taxon>
        <taxon>Pseudomonadati</taxon>
        <taxon>Pseudomonadota</taxon>
        <taxon>Gammaproteobacteria</taxon>
        <taxon>Alteromonadales</taxon>
        <taxon>Idiomarinaceae</taxon>
        <taxon>Pseudidiomarina</taxon>
    </lineage>
</organism>